<feature type="chain" id="PRO_5016756538" evidence="8">
    <location>
        <begin position="21"/>
        <end position="393"/>
    </location>
</feature>
<dbReference type="InterPro" id="IPR036869">
    <property type="entry name" value="J_dom_sf"/>
</dbReference>
<protein>
    <submittedName>
        <fullName evidence="10">Bcerj5</fullName>
    </submittedName>
</protein>
<evidence type="ECO:0000256" key="3">
    <source>
        <dbReference type="ARBA" id="ARBA00022989"/>
    </source>
</evidence>
<keyword evidence="4 7" id="KW-0472">Membrane</keyword>
<keyword evidence="11" id="KW-1185">Reference proteome</keyword>
<dbReference type="InterPro" id="IPR052606">
    <property type="entry name" value="DnaJ_domain_protein"/>
</dbReference>
<evidence type="ECO:0000256" key="5">
    <source>
        <dbReference type="ARBA" id="ARBA00037847"/>
    </source>
</evidence>
<feature type="compositionally biased region" description="Low complexity" evidence="6">
    <location>
        <begin position="264"/>
        <end position="275"/>
    </location>
</feature>
<dbReference type="SUPFAM" id="SSF46565">
    <property type="entry name" value="Chaperone J-domain"/>
    <property type="match status" value="2"/>
</dbReference>
<feature type="signal peptide" evidence="8">
    <location>
        <begin position="1"/>
        <end position="20"/>
    </location>
</feature>
<dbReference type="SMART" id="SM00271">
    <property type="entry name" value="DnaJ"/>
    <property type="match status" value="1"/>
</dbReference>
<sequence length="393" mass="43909">MRGSFYTFAILACLLAFVAAWSKEDQEIFRLQNEVATHDGPEVTFYDLLDIKPSANQEEIRAAYKKKSRTQHPDKVKAQFVADKSTGKGEKSKNKKSGANVSKGPSQAEIKAHYQQASDRFTRLGLINKILLGEGRARYDHFLKNGFPKWKGTGYYYARFRPGFGSVLVGLFIFVGGGGHYLALYLSWKRQREFVERYITFARNAAWGGNSNLNIPGLDGVSTPGTDTDGDADPMQPMNRKERRRQEKFSKTDKTDKKVKKAKASAPGTPTTITGPKKRVVAENGKILVVDSANNVYLEQPDEDGKTQEFLLDLDELPAPSMRETALFRLPIFAFNKTIGRVLNKTPVEEEYEEVEEASSSSGADDFEVLEKVKTTAINGNGKATRRNKKNGR</sequence>
<evidence type="ECO:0000256" key="8">
    <source>
        <dbReference type="SAM" id="SignalP"/>
    </source>
</evidence>
<evidence type="ECO:0000256" key="1">
    <source>
        <dbReference type="ARBA" id="ARBA00022692"/>
    </source>
</evidence>
<dbReference type="PANTHER" id="PTHR44653:SF2">
    <property type="entry name" value="DNAJ HOMOLOG SUBFAMILY C MEMBER 1"/>
    <property type="match status" value="1"/>
</dbReference>
<reference evidence="10 11" key="3">
    <citation type="journal article" date="2017" name="Mol. Plant Pathol.">
        <title>A gapless genome sequence of the fungus Botrytis cinerea.</title>
        <authorList>
            <person name="Van Kan J.A."/>
            <person name="Stassen J.H."/>
            <person name="Mosbach A."/>
            <person name="Van Der Lee T.A."/>
            <person name="Faino L."/>
            <person name="Farmer A.D."/>
            <person name="Papasotiriou D.G."/>
            <person name="Zhou S."/>
            <person name="Seidl M.F."/>
            <person name="Cottam E."/>
            <person name="Edel D."/>
            <person name="Hahn M."/>
            <person name="Schwartz D.C."/>
            <person name="Dietrich R.A."/>
            <person name="Widdison S."/>
            <person name="Scalliet G."/>
        </authorList>
    </citation>
    <scope>NUCLEOTIDE SEQUENCE [LARGE SCALE GENOMIC DNA]</scope>
    <source>
        <strain evidence="10 11">B05.10</strain>
    </source>
</reference>
<feature type="transmembrane region" description="Helical" evidence="7">
    <location>
        <begin position="167"/>
        <end position="188"/>
    </location>
</feature>
<reference evidence="10 11" key="2">
    <citation type="journal article" date="2012" name="Eukaryot. Cell">
        <title>Genome update of Botrytis cinerea strains B05.10 and T4.</title>
        <authorList>
            <person name="Staats M."/>
            <person name="van Kan J.A."/>
        </authorList>
    </citation>
    <scope>NUCLEOTIDE SEQUENCE [LARGE SCALE GENOMIC DNA]</scope>
    <source>
        <strain evidence="10 11">B05.10</strain>
    </source>
</reference>
<evidence type="ECO:0000256" key="2">
    <source>
        <dbReference type="ARBA" id="ARBA00022729"/>
    </source>
</evidence>
<feature type="region of interest" description="Disordered" evidence="6">
    <location>
        <begin position="216"/>
        <end position="276"/>
    </location>
</feature>
<keyword evidence="1 7" id="KW-0812">Transmembrane</keyword>
<proteinExistence type="predicted"/>
<evidence type="ECO:0000256" key="7">
    <source>
        <dbReference type="SAM" id="Phobius"/>
    </source>
</evidence>
<evidence type="ECO:0000259" key="9">
    <source>
        <dbReference type="PROSITE" id="PS50076"/>
    </source>
</evidence>
<evidence type="ECO:0000256" key="6">
    <source>
        <dbReference type="SAM" id="MobiDB-lite"/>
    </source>
</evidence>
<dbReference type="PANTHER" id="PTHR44653">
    <property type="entry name" value="DNAJ HOMOLOG SUBFAMILY C MEMBER 1"/>
    <property type="match status" value="1"/>
</dbReference>
<evidence type="ECO:0000313" key="10">
    <source>
        <dbReference type="EMBL" id="ATZ46080.1"/>
    </source>
</evidence>
<dbReference type="PROSITE" id="PS50076">
    <property type="entry name" value="DNAJ_2"/>
    <property type="match status" value="1"/>
</dbReference>
<dbReference type="CDD" id="cd06257">
    <property type="entry name" value="DnaJ"/>
    <property type="match status" value="1"/>
</dbReference>
<organism evidence="10 11">
    <name type="scientific">Botryotinia fuckeliana (strain B05.10)</name>
    <name type="common">Noble rot fungus</name>
    <name type="synonym">Botrytis cinerea</name>
    <dbReference type="NCBI Taxonomy" id="332648"/>
    <lineage>
        <taxon>Eukaryota</taxon>
        <taxon>Fungi</taxon>
        <taxon>Dikarya</taxon>
        <taxon>Ascomycota</taxon>
        <taxon>Pezizomycotina</taxon>
        <taxon>Leotiomycetes</taxon>
        <taxon>Helotiales</taxon>
        <taxon>Sclerotiniaceae</taxon>
        <taxon>Botrytis</taxon>
    </lineage>
</organism>
<gene>
    <name evidence="10" type="primary">Bcerj5</name>
    <name evidence="10" type="ORF">BCIN_01g07510</name>
</gene>
<dbReference type="KEGG" id="bfu:BCIN_01g07510"/>
<dbReference type="OMA" id="RYIRHAR"/>
<comment type="subcellular location">
    <subcellularLocation>
        <location evidence="5">Endomembrane system</location>
        <topology evidence="5">Single-pass membrane protein</topology>
    </subcellularLocation>
</comment>
<dbReference type="AlphaFoldDB" id="A0A384J6J6"/>
<feature type="region of interest" description="Disordered" evidence="6">
    <location>
        <begin position="65"/>
        <end position="107"/>
    </location>
</feature>
<evidence type="ECO:0000313" key="11">
    <source>
        <dbReference type="Proteomes" id="UP000001798"/>
    </source>
</evidence>
<dbReference type="Pfam" id="PF00226">
    <property type="entry name" value="DnaJ"/>
    <property type="match status" value="1"/>
</dbReference>
<dbReference type="GeneID" id="5441762"/>
<dbReference type="InterPro" id="IPR001623">
    <property type="entry name" value="DnaJ_domain"/>
</dbReference>
<feature type="compositionally biased region" description="Basic and acidic residues" evidence="6">
    <location>
        <begin position="244"/>
        <end position="256"/>
    </location>
</feature>
<dbReference type="VEuPathDB" id="FungiDB:Bcin01g07510"/>
<name>A0A384J6J6_BOTFB</name>
<reference evidence="10 11" key="1">
    <citation type="journal article" date="2011" name="PLoS Genet.">
        <title>Genomic analysis of the necrotrophic fungal pathogens Sclerotinia sclerotiorum and Botrytis cinerea.</title>
        <authorList>
            <person name="Amselem J."/>
            <person name="Cuomo C.A."/>
            <person name="van Kan J.A."/>
            <person name="Viaud M."/>
            <person name="Benito E.P."/>
            <person name="Couloux A."/>
            <person name="Coutinho P.M."/>
            <person name="de Vries R.P."/>
            <person name="Dyer P.S."/>
            <person name="Fillinger S."/>
            <person name="Fournier E."/>
            <person name="Gout L."/>
            <person name="Hahn M."/>
            <person name="Kohn L."/>
            <person name="Lapalu N."/>
            <person name="Plummer K.M."/>
            <person name="Pradier J.M."/>
            <person name="Quevillon E."/>
            <person name="Sharon A."/>
            <person name="Simon A."/>
            <person name="ten Have A."/>
            <person name="Tudzynski B."/>
            <person name="Tudzynski P."/>
            <person name="Wincker P."/>
            <person name="Andrew M."/>
            <person name="Anthouard V."/>
            <person name="Beever R.E."/>
            <person name="Beffa R."/>
            <person name="Benoit I."/>
            <person name="Bouzid O."/>
            <person name="Brault B."/>
            <person name="Chen Z."/>
            <person name="Choquer M."/>
            <person name="Collemare J."/>
            <person name="Cotton P."/>
            <person name="Danchin E.G."/>
            <person name="Da Silva C."/>
            <person name="Gautier A."/>
            <person name="Giraud C."/>
            <person name="Giraud T."/>
            <person name="Gonzalez C."/>
            <person name="Grossetete S."/>
            <person name="Guldener U."/>
            <person name="Henrissat B."/>
            <person name="Howlett B.J."/>
            <person name="Kodira C."/>
            <person name="Kretschmer M."/>
            <person name="Lappartient A."/>
            <person name="Leroch M."/>
            <person name="Levis C."/>
            <person name="Mauceli E."/>
            <person name="Neuveglise C."/>
            <person name="Oeser B."/>
            <person name="Pearson M."/>
            <person name="Poulain J."/>
            <person name="Poussereau N."/>
            <person name="Quesneville H."/>
            <person name="Rascle C."/>
            <person name="Schumacher J."/>
            <person name="Segurens B."/>
            <person name="Sexton A."/>
            <person name="Silva E."/>
            <person name="Sirven C."/>
            <person name="Soanes D.M."/>
            <person name="Talbot N.J."/>
            <person name="Templeton M."/>
            <person name="Yandava C."/>
            <person name="Yarden O."/>
            <person name="Zeng Q."/>
            <person name="Rollins J.A."/>
            <person name="Lebrun M.H."/>
            <person name="Dickman M."/>
        </authorList>
    </citation>
    <scope>NUCLEOTIDE SEQUENCE [LARGE SCALE GENOMIC DNA]</scope>
    <source>
        <strain evidence="10 11">B05.10</strain>
    </source>
</reference>
<dbReference type="GO" id="GO:0012505">
    <property type="term" value="C:endomembrane system"/>
    <property type="evidence" value="ECO:0007669"/>
    <property type="project" value="UniProtKB-SubCell"/>
</dbReference>
<dbReference type="Gene3D" id="1.10.287.110">
    <property type="entry name" value="DnaJ domain"/>
    <property type="match status" value="1"/>
</dbReference>
<feature type="domain" description="J" evidence="9">
    <location>
        <begin position="44"/>
        <end position="143"/>
    </location>
</feature>
<evidence type="ECO:0000256" key="4">
    <source>
        <dbReference type="ARBA" id="ARBA00023136"/>
    </source>
</evidence>
<keyword evidence="3 7" id="KW-1133">Transmembrane helix</keyword>
<dbReference type="OrthoDB" id="413400at2759"/>
<dbReference type="PRINTS" id="PR00625">
    <property type="entry name" value="JDOMAIN"/>
</dbReference>
<dbReference type="Proteomes" id="UP000001798">
    <property type="component" value="Chromosome 1"/>
</dbReference>
<dbReference type="EMBL" id="CP009805">
    <property type="protein sequence ID" value="ATZ46080.1"/>
    <property type="molecule type" value="Genomic_DNA"/>
</dbReference>
<accession>A0A384J6J6</accession>
<dbReference type="RefSeq" id="XP_001561115.1">
    <property type="nucleotide sequence ID" value="XM_001561065.2"/>
</dbReference>
<keyword evidence="2 8" id="KW-0732">Signal</keyword>